<organism evidence="2 3">
    <name type="scientific">Mycteria americana</name>
    <name type="common">Wood stork</name>
    <dbReference type="NCBI Taxonomy" id="33587"/>
    <lineage>
        <taxon>Eukaryota</taxon>
        <taxon>Metazoa</taxon>
        <taxon>Chordata</taxon>
        <taxon>Craniata</taxon>
        <taxon>Vertebrata</taxon>
        <taxon>Euteleostomi</taxon>
        <taxon>Archelosauria</taxon>
        <taxon>Archosauria</taxon>
        <taxon>Dinosauria</taxon>
        <taxon>Saurischia</taxon>
        <taxon>Theropoda</taxon>
        <taxon>Coelurosauria</taxon>
        <taxon>Aves</taxon>
        <taxon>Neognathae</taxon>
        <taxon>Neoaves</taxon>
        <taxon>Aequornithes</taxon>
        <taxon>Ciconiiformes</taxon>
        <taxon>Ciconiidae</taxon>
        <taxon>Mycteria</taxon>
    </lineage>
</organism>
<gene>
    <name evidence="2" type="ORF">QYF61_027965</name>
</gene>
<evidence type="ECO:0000313" key="3">
    <source>
        <dbReference type="Proteomes" id="UP001333110"/>
    </source>
</evidence>
<comment type="caution">
    <text evidence="2">The sequence shown here is derived from an EMBL/GenBank/DDBJ whole genome shotgun (WGS) entry which is preliminary data.</text>
</comment>
<dbReference type="Proteomes" id="UP001333110">
    <property type="component" value="Unassembled WGS sequence"/>
</dbReference>
<dbReference type="AlphaFoldDB" id="A0AAN7NJ58"/>
<sequence>MVLLNGLQPQNRFTTLKVEEEPDVPASKGPGPPDPKPCKTTRKKCKAFDTASCKILTKKLLKYGLDEQTVRWIENWLNGYAQRMVCTISKFADNTKLGGEAGTPEGCAAIQRDLGKLEK</sequence>
<evidence type="ECO:0000313" key="2">
    <source>
        <dbReference type="EMBL" id="KAK4817102.1"/>
    </source>
</evidence>
<name>A0AAN7NJ58_MYCAM</name>
<reference evidence="2 3" key="1">
    <citation type="journal article" date="2023" name="J. Hered.">
        <title>Chromosome-level genome of the wood stork (Mycteria americana) provides insight into avian chromosome evolution.</title>
        <authorList>
            <person name="Flamio R. Jr."/>
            <person name="Ramstad K.M."/>
        </authorList>
    </citation>
    <scope>NUCLEOTIDE SEQUENCE [LARGE SCALE GENOMIC DNA]</scope>
    <source>
        <strain evidence="2">JAX WOST 10</strain>
    </source>
</reference>
<accession>A0AAN7NJ58</accession>
<proteinExistence type="predicted"/>
<protein>
    <submittedName>
        <fullName evidence="2">Uncharacterized protein</fullName>
    </submittedName>
</protein>
<dbReference type="PANTHER" id="PTHR33332">
    <property type="entry name" value="REVERSE TRANSCRIPTASE DOMAIN-CONTAINING PROTEIN"/>
    <property type="match status" value="1"/>
</dbReference>
<evidence type="ECO:0000256" key="1">
    <source>
        <dbReference type="SAM" id="MobiDB-lite"/>
    </source>
</evidence>
<feature type="region of interest" description="Disordered" evidence="1">
    <location>
        <begin position="1"/>
        <end position="41"/>
    </location>
</feature>
<keyword evidence="3" id="KW-1185">Reference proteome</keyword>
<dbReference type="EMBL" id="JAUNZN010000009">
    <property type="protein sequence ID" value="KAK4817102.1"/>
    <property type="molecule type" value="Genomic_DNA"/>
</dbReference>